<feature type="disulfide bond" evidence="14">
    <location>
        <begin position="39"/>
        <end position="70"/>
    </location>
</feature>
<feature type="disulfide bond" evidence="14">
    <location>
        <begin position="49"/>
        <end position="56"/>
    </location>
</feature>
<feature type="transmembrane region" description="Helical" evidence="15">
    <location>
        <begin position="180"/>
        <end position="202"/>
    </location>
</feature>
<keyword evidence="11 14" id="KW-1015">Disulfide bond</keyword>
<keyword evidence="7 15" id="KW-0812">Transmembrane</keyword>
<keyword evidence="6" id="KW-0325">Glycoprotein</keyword>
<evidence type="ECO:0000256" key="7">
    <source>
        <dbReference type="ARBA" id="ARBA00022692"/>
    </source>
</evidence>
<feature type="disulfide bond" evidence="14">
    <location>
        <begin position="58"/>
        <end position="91"/>
    </location>
</feature>
<evidence type="ECO:0000256" key="13">
    <source>
        <dbReference type="ARBA" id="ARBA00038359"/>
    </source>
</evidence>
<keyword evidence="8 16" id="KW-0732">Signal</keyword>
<evidence type="ECO:0000256" key="16">
    <source>
        <dbReference type="SAM" id="SignalP"/>
    </source>
</evidence>
<comment type="similarity">
    <text evidence="13">Belongs to the SAT4 family.</text>
</comment>
<dbReference type="InterPro" id="IPR008427">
    <property type="entry name" value="Extracellular_membr_CFEM_dom"/>
</dbReference>
<dbReference type="Pfam" id="PF05730">
    <property type="entry name" value="CFEM"/>
    <property type="match status" value="1"/>
</dbReference>
<dbReference type="EMBL" id="ML977342">
    <property type="protein sequence ID" value="KAF2109348.1"/>
    <property type="molecule type" value="Genomic_DNA"/>
</dbReference>
<feature type="chain" id="PRO_5025429822" description="CFEM domain-containing protein" evidence="16">
    <location>
        <begin position="21"/>
        <end position="450"/>
    </location>
</feature>
<keyword evidence="5" id="KW-0964">Secreted</keyword>
<evidence type="ECO:0000256" key="15">
    <source>
        <dbReference type="SAM" id="Phobius"/>
    </source>
</evidence>
<gene>
    <name evidence="18" type="ORF">BDV96DRAFT_554547</name>
</gene>
<feature type="transmembrane region" description="Helical" evidence="15">
    <location>
        <begin position="104"/>
        <end position="122"/>
    </location>
</feature>
<dbReference type="InterPro" id="IPR049326">
    <property type="entry name" value="Rhodopsin_dom_fungi"/>
</dbReference>
<dbReference type="InterPro" id="IPR052337">
    <property type="entry name" value="SAT4-like"/>
</dbReference>
<evidence type="ECO:0000256" key="6">
    <source>
        <dbReference type="ARBA" id="ARBA00022622"/>
    </source>
</evidence>
<comment type="caution">
    <text evidence="14">Lacks conserved residue(s) required for the propagation of feature annotation.</text>
</comment>
<evidence type="ECO:0000256" key="12">
    <source>
        <dbReference type="ARBA" id="ARBA00023288"/>
    </source>
</evidence>
<evidence type="ECO:0000256" key="4">
    <source>
        <dbReference type="ARBA" id="ARBA00010031"/>
    </source>
</evidence>
<evidence type="ECO:0000256" key="1">
    <source>
        <dbReference type="ARBA" id="ARBA00004141"/>
    </source>
</evidence>
<evidence type="ECO:0000256" key="11">
    <source>
        <dbReference type="ARBA" id="ARBA00023157"/>
    </source>
</evidence>
<dbReference type="SMART" id="SM00747">
    <property type="entry name" value="CFEM"/>
    <property type="match status" value="1"/>
</dbReference>
<evidence type="ECO:0000313" key="18">
    <source>
        <dbReference type="EMBL" id="KAF2109348.1"/>
    </source>
</evidence>
<evidence type="ECO:0000313" key="19">
    <source>
        <dbReference type="Proteomes" id="UP000799770"/>
    </source>
</evidence>
<protein>
    <recommendedName>
        <fullName evidence="17">CFEM domain-containing protein</fullName>
    </recommendedName>
</protein>
<dbReference type="Proteomes" id="UP000799770">
    <property type="component" value="Unassembled WGS sequence"/>
</dbReference>
<keyword evidence="19" id="KW-1185">Reference proteome</keyword>
<dbReference type="PANTHER" id="PTHR33048:SF143">
    <property type="entry name" value="EXTRACELLULAR MEMBRANE PROTEIN CFEM DOMAIN-CONTAINING PROTEIN-RELATED"/>
    <property type="match status" value="1"/>
</dbReference>
<keyword evidence="9 15" id="KW-1133">Transmembrane helix</keyword>
<comment type="similarity">
    <text evidence="4">Belongs to the RBT5 family.</text>
</comment>
<proteinExistence type="inferred from homology"/>
<evidence type="ECO:0000256" key="2">
    <source>
        <dbReference type="ARBA" id="ARBA00004589"/>
    </source>
</evidence>
<feature type="disulfide bond" evidence="14">
    <location>
        <begin position="35"/>
        <end position="75"/>
    </location>
</feature>
<dbReference type="OrthoDB" id="2496787at2759"/>
<feature type="transmembrane region" description="Helical" evidence="15">
    <location>
        <begin position="214"/>
        <end position="236"/>
    </location>
</feature>
<evidence type="ECO:0000256" key="8">
    <source>
        <dbReference type="ARBA" id="ARBA00022729"/>
    </source>
</evidence>
<name>A0A6A5YTD6_9PLEO</name>
<feature type="domain" description="CFEM" evidence="17">
    <location>
        <begin position="7"/>
        <end position="118"/>
    </location>
</feature>
<evidence type="ECO:0000256" key="10">
    <source>
        <dbReference type="ARBA" id="ARBA00023136"/>
    </source>
</evidence>
<accession>A0A6A5YTD6</accession>
<evidence type="ECO:0000256" key="14">
    <source>
        <dbReference type="PROSITE-ProRule" id="PRU01356"/>
    </source>
</evidence>
<dbReference type="GO" id="GO:0005576">
    <property type="term" value="C:extracellular region"/>
    <property type="evidence" value="ECO:0007669"/>
    <property type="project" value="UniProtKB-SubCell"/>
</dbReference>
<dbReference type="PROSITE" id="PS52012">
    <property type="entry name" value="CFEM"/>
    <property type="match status" value="1"/>
</dbReference>
<organism evidence="18 19">
    <name type="scientific">Lophiotrema nucula</name>
    <dbReference type="NCBI Taxonomy" id="690887"/>
    <lineage>
        <taxon>Eukaryota</taxon>
        <taxon>Fungi</taxon>
        <taxon>Dikarya</taxon>
        <taxon>Ascomycota</taxon>
        <taxon>Pezizomycotina</taxon>
        <taxon>Dothideomycetes</taxon>
        <taxon>Pleosporomycetidae</taxon>
        <taxon>Pleosporales</taxon>
        <taxon>Lophiotremataceae</taxon>
        <taxon>Lophiotrema</taxon>
    </lineage>
</organism>
<evidence type="ECO:0000256" key="3">
    <source>
        <dbReference type="ARBA" id="ARBA00004613"/>
    </source>
</evidence>
<dbReference type="GO" id="GO:0098552">
    <property type="term" value="C:side of membrane"/>
    <property type="evidence" value="ECO:0007669"/>
    <property type="project" value="UniProtKB-KW"/>
</dbReference>
<evidence type="ECO:0000259" key="17">
    <source>
        <dbReference type="PROSITE" id="PS52012"/>
    </source>
</evidence>
<evidence type="ECO:0000256" key="5">
    <source>
        <dbReference type="ARBA" id="ARBA00022525"/>
    </source>
</evidence>
<feature type="transmembrane region" description="Helical" evidence="15">
    <location>
        <begin position="298"/>
        <end position="317"/>
    </location>
</feature>
<feature type="transmembrane region" description="Helical" evidence="15">
    <location>
        <begin position="267"/>
        <end position="286"/>
    </location>
</feature>
<keyword evidence="12" id="KW-0449">Lipoprotein</keyword>
<reference evidence="18" key="1">
    <citation type="journal article" date="2020" name="Stud. Mycol.">
        <title>101 Dothideomycetes genomes: a test case for predicting lifestyles and emergence of pathogens.</title>
        <authorList>
            <person name="Haridas S."/>
            <person name="Albert R."/>
            <person name="Binder M."/>
            <person name="Bloem J."/>
            <person name="Labutti K."/>
            <person name="Salamov A."/>
            <person name="Andreopoulos B."/>
            <person name="Baker S."/>
            <person name="Barry K."/>
            <person name="Bills G."/>
            <person name="Bluhm B."/>
            <person name="Cannon C."/>
            <person name="Castanera R."/>
            <person name="Culley D."/>
            <person name="Daum C."/>
            <person name="Ezra D."/>
            <person name="Gonzalez J."/>
            <person name="Henrissat B."/>
            <person name="Kuo A."/>
            <person name="Liang C."/>
            <person name="Lipzen A."/>
            <person name="Lutzoni F."/>
            <person name="Magnuson J."/>
            <person name="Mondo S."/>
            <person name="Nolan M."/>
            <person name="Ohm R."/>
            <person name="Pangilinan J."/>
            <person name="Park H.-J."/>
            <person name="Ramirez L."/>
            <person name="Alfaro M."/>
            <person name="Sun H."/>
            <person name="Tritt A."/>
            <person name="Yoshinaga Y."/>
            <person name="Zwiers L.-H."/>
            <person name="Turgeon B."/>
            <person name="Goodwin S."/>
            <person name="Spatafora J."/>
            <person name="Crous P."/>
            <person name="Grigoriev I."/>
        </authorList>
    </citation>
    <scope>NUCLEOTIDE SEQUENCE</scope>
    <source>
        <strain evidence="18">CBS 627.86</strain>
    </source>
</reference>
<feature type="transmembrane region" description="Helical" evidence="15">
    <location>
        <begin position="337"/>
        <end position="359"/>
    </location>
</feature>
<evidence type="ECO:0000256" key="9">
    <source>
        <dbReference type="ARBA" id="ARBA00022989"/>
    </source>
</evidence>
<feature type="transmembrane region" description="Helical" evidence="15">
    <location>
        <begin position="134"/>
        <end position="152"/>
    </location>
</feature>
<comment type="subcellular location">
    <subcellularLocation>
        <location evidence="2">Membrane</location>
        <topology evidence="2">Lipid-anchor</topology>
        <topology evidence="2">GPI-anchor</topology>
    </subcellularLocation>
    <subcellularLocation>
        <location evidence="1">Membrane</location>
        <topology evidence="1">Multi-pass membrane protein</topology>
    </subcellularLocation>
    <subcellularLocation>
        <location evidence="3">Secreted</location>
    </subcellularLocation>
</comment>
<keyword evidence="6" id="KW-0336">GPI-anchor</keyword>
<feature type="signal peptide" evidence="16">
    <location>
        <begin position="1"/>
        <end position="20"/>
    </location>
</feature>
<dbReference type="AlphaFoldDB" id="A0A6A5YTD6"/>
<keyword evidence="10 15" id="KW-0472">Membrane</keyword>
<sequence length="450" mass="49610">MKTPISMLVLLLAFVPWTFAQGSALLSAIEALPPCALQCLTTSIAASPCELTNQTCICLDQTLQGNVEKCVLQSCTVKQGLTTKNTTMTLCDAPVRDKRTQFKVLNITLGTISAVLVALRIVYKLVITMSEIGWDDIFVVTTLIVGIPSTIITDRGTLPNGMGKDIWTLQFSQVTNFIEFFYVLEVLYFTQVALLKLGYLFFYQRIFPGKPVQLALKATIIFDILFGAAFTITAIFQCKPISYYWNSWDGEHTGKCVDINALGWANAAISIALDIWMIAIPLSQLVHLKLAWKKKVGVAMMFSVGTFVTVVSILRLQSLVHFAKSQNPTWDQWEVSLWSTIEINVGLICACMPAIRVVLVRLFPKVLGTTKATSNQYYQRYGSGKAMGHGANASSAGVSNHSRIGNGVITFTKTFDVQHSERRKDIDEVGLVELDDFSAKGKSGRNSIES</sequence>
<dbReference type="PANTHER" id="PTHR33048">
    <property type="entry name" value="PTH11-LIKE INTEGRAL MEMBRANE PROTEIN (AFU_ORTHOLOGUE AFUA_5G11245)"/>
    <property type="match status" value="1"/>
</dbReference>
<dbReference type="Pfam" id="PF20684">
    <property type="entry name" value="Fung_rhodopsin"/>
    <property type="match status" value="1"/>
</dbReference>